<name>A0AAN7YHT4_9EURO</name>
<protein>
    <submittedName>
        <fullName evidence="1">Uncharacterized protein</fullName>
    </submittedName>
</protein>
<evidence type="ECO:0000313" key="2">
    <source>
        <dbReference type="Proteomes" id="UP001309876"/>
    </source>
</evidence>
<dbReference type="EMBL" id="JAVRRJ010000002">
    <property type="protein sequence ID" value="KAK5087961.1"/>
    <property type="molecule type" value="Genomic_DNA"/>
</dbReference>
<evidence type="ECO:0000313" key="1">
    <source>
        <dbReference type="EMBL" id="KAK5087961.1"/>
    </source>
</evidence>
<gene>
    <name evidence="1" type="ORF">LTR05_002177</name>
</gene>
<proteinExistence type="predicted"/>
<accession>A0AAN7YHT4</accession>
<sequence length="311" mass="35263">MASSAISAAKAFVDSCQALGDAMAKWGQPENDLYYIKTMNSDSGQMEIFCCTAESDYTHVIPRNYCALSFDEMMAGHVLIYGQDLYYIKTKKTASGNVEIARYPKSKDYRETDIALISIPLRLSDAADGYFTFSNNDLYFIRDRNTESATVELTRWSFKSAFQKRTLLTTTPFLVENASKGQWNIWGEHLYFVQTAGSKTEGTNVTKVILRSTRSEGDHPNYKTITNDITTTYQNEHGKGDFYVTKDLMMYFLKLRETENPGKYIEMHVANNARGLDKEPNHYVTPFGPSDPGNGVFCLDKAAPPRQVRYR</sequence>
<organism evidence="1 2">
    <name type="scientific">Lithohypha guttulata</name>
    <dbReference type="NCBI Taxonomy" id="1690604"/>
    <lineage>
        <taxon>Eukaryota</taxon>
        <taxon>Fungi</taxon>
        <taxon>Dikarya</taxon>
        <taxon>Ascomycota</taxon>
        <taxon>Pezizomycotina</taxon>
        <taxon>Eurotiomycetes</taxon>
        <taxon>Chaetothyriomycetidae</taxon>
        <taxon>Chaetothyriales</taxon>
        <taxon>Trichomeriaceae</taxon>
        <taxon>Lithohypha</taxon>
    </lineage>
</organism>
<reference evidence="1 2" key="1">
    <citation type="submission" date="2023-08" db="EMBL/GenBank/DDBJ databases">
        <title>Black Yeasts Isolated from many extreme environments.</title>
        <authorList>
            <person name="Coleine C."/>
            <person name="Stajich J.E."/>
            <person name="Selbmann L."/>
        </authorList>
    </citation>
    <scope>NUCLEOTIDE SEQUENCE [LARGE SCALE GENOMIC DNA]</scope>
    <source>
        <strain evidence="1 2">CCFEE 5910</strain>
    </source>
</reference>
<comment type="caution">
    <text evidence="1">The sequence shown here is derived from an EMBL/GenBank/DDBJ whole genome shotgun (WGS) entry which is preliminary data.</text>
</comment>
<dbReference type="Proteomes" id="UP001309876">
    <property type="component" value="Unassembled WGS sequence"/>
</dbReference>
<keyword evidence="2" id="KW-1185">Reference proteome</keyword>
<dbReference type="AlphaFoldDB" id="A0AAN7YHT4"/>